<organism evidence="2 3">
    <name type="scientific">Microlunatus soli</name>
    <dbReference type="NCBI Taxonomy" id="630515"/>
    <lineage>
        <taxon>Bacteria</taxon>
        <taxon>Bacillati</taxon>
        <taxon>Actinomycetota</taxon>
        <taxon>Actinomycetes</taxon>
        <taxon>Propionibacteriales</taxon>
        <taxon>Propionibacteriaceae</taxon>
        <taxon>Microlunatus</taxon>
    </lineage>
</organism>
<dbReference type="InterPro" id="IPR000182">
    <property type="entry name" value="GNAT_dom"/>
</dbReference>
<dbReference type="PROSITE" id="PS51186">
    <property type="entry name" value="GNAT"/>
    <property type="match status" value="1"/>
</dbReference>
<dbReference type="InterPro" id="IPR050276">
    <property type="entry name" value="MshD_Acetyltransferase"/>
</dbReference>
<dbReference type="EMBL" id="LT629772">
    <property type="protein sequence ID" value="SDS43349.1"/>
    <property type="molecule type" value="Genomic_DNA"/>
</dbReference>
<sequence>MIRLRTATLEDIPALANVLANVSAQTDPTVDVEKARTSMIESIPEYFGKDEPESLLSLIELDGEPIGRFRVVRFKDRIFLGGIQILPDFQNRGIGTQLIMELVDESRTTGRPLQLDVERSNSRARRLYERLGFRPYGESETDIHMQFLP</sequence>
<dbReference type="AlphaFoldDB" id="A0A1H1S7S8"/>
<dbReference type="GO" id="GO:0016747">
    <property type="term" value="F:acyltransferase activity, transferring groups other than amino-acyl groups"/>
    <property type="evidence" value="ECO:0007669"/>
    <property type="project" value="InterPro"/>
</dbReference>
<evidence type="ECO:0000313" key="3">
    <source>
        <dbReference type="Proteomes" id="UP000199103"/>
    </source>
</evidence>
<protein>
    <submittedName>
        <fullName evidence="2">Acetyltransferase (GNAT) family protein</fullName>
    </submittedName>
</protein>
<name>A0A1H1S7S8_9ACTN</name>
<dbReference type="Gene3D" id="3.40.630.30">
    <property type="match status" value="1"/>
</dbReference>
<evidence type="ECO:0000313" key="2">
    <source>
        <dbReference type="EMBL" id="SDS43349.1"/>
    </source>
</evidence>
<dbReference type="RefSeq" id="WP_091523464.1">
    <property type="nucleotide sequence ID" value="NZ_LT629772.1"/>
</dbReference>
<dbReference type="SUPFAM" id="SSF55729">
    <property type="entry name" value="Acyl-CoA N-acyltransferases (Nat)"/>
    <property type="match status" value="1"/>
</dbReference>
<dbReference type="Pfam" id="PF00583">
    <property type="entry name" value="Acetyltransf_1"/>
    <property type="match status" value="1"/>
</dbReference>
<evidence type="ECO:0000259" key="1">
    <source>
        <dbReference type="PROSITE" id="PS51186"/>
    </source>
</evidence>
<gene>
    <name evidence="2" type="ORF">SAMN04489812_1894</name>
</gene>
<reference evidence="2 3" key="1">
    <citation type="submission" date="2016-10" db="EMBL/GenBank/DDBJ databases">
        <authorList>
            <person name="de Groot N.N."/>
        </authorList>
    </citation>
    <scope>NUCLEOTIDE SEQUENCE [LARGE SCALE GENOMIC DNA]</scope>
    <source>
        <strain evidence="2 3">DSM 21800</strain>
    </source>
</reference>
<dbReference type="OrthoDB" id="3730944at2"/>
<dbReference type="CDD" id="cd04301">
    <property type="entry name" value="NAT_SF"/>
    <property type="match status" value="1"/>
</dbReference>
<proteinExistence type="predicted"/>
<keyword evidence="2" id="KW-0808">Transferase</keyword>
<keyword evidence="3" id="KW-1185">Reference proteome</keyword>
<dbReference type="Proteomes" id="UP000199103">
    <property type="component" value="Chromosome I"/>
</dbReference>
<accession>A0A1H1S7S8</accession>
<dbReference type="InterPro" id="IPR016181">
    <property type="entry name" value="Acyl_CoA_acyltransferase"/>
</dbReference>
<feature type="domain" description="N-acetyltransferase" evidence="1">
    <location>
        <begin position="2"/>
        <end position="149"/>
    </location>
</feature>
<dbReference type="PANTHER" id="PTHR43617">
    <property type="entry name" value="L-AMINO ACID N-ACETYLTRANSFERASE"/>
    <property type="match status" value="1"/>
</dbReference>